<name>A0AAI8YSJ0_9PEZI</name>
<keyword evidence="4" id="KW-1185">Reference proteome</keyword>
<keyword evidence="2" id="KW-1133">Transmembrane helix</keyword>
<feature type="compositionally biased region" description="Low complexity" evidence="1">
    <location>
        <begin position="266"/>
        <end position="283"/>
    </location>
</feature>
<dbReference type="AlphaFoldDB" id="A0AAI8YSJ0"/>
<keyword evidence="3" id="KW-0808">Transferase</keyword>
<organism evidence="3 4">
    <name type="scientific">Lecanosticta acicola</name>
    <dbReference type="NCBI Taxonomy" id="111012"/>
    <lineage>
        <taxon>Eukaryota</taxon>
        <taxon>Fungi</taxon>
        <taxon>Dikarya</taxon>
        <taxon>Ascomycota</taxon>
        <taxon>Pezizomycotina</taxon>
        <taxon>Dothideomycetes</taxon>
        <taxon>Dothideomycetidae</taxon>
        <taxon>Mycosphaerellales</taxon>
        <taxon>Mycosphaerellaceae</taxon>
        <taxon>Lecanosticta</taxon>
    </lineage>
</organism>
<feature type="region of interest" description="Disordered" evidence="1">
    <location>
        <begin position="222"/>
        <end position="283"/>
    </location>
</feature>
<evidence type="ECO:0000256" key="1">
    <source>
        <dbReference type="SAM" id="MobiDB-lite"/>
    </source>
</evidence>
<dbReference type="GO" id="GO:0016740">
    <property type="term" value="F:transferase activity"/>
    <property type="evidence" value="ECO:0007669"/>
    <property type="project" value="UniProtKB-KW"/>
</dbReference>
<evidence type="ECO:0000313" key="3">
    <source>
        <dbReference type="EMBL" id="CAK3822187.1"/>
    </source>
</evidence>
<feature type="transmembrane region" description="Helical" evidence="2">
    <location>
        <begin position="188"/>
        <end position="213"/>
    </location>
</feature>
<evidence type="ECO:0000313" key="4">
    <source>
        <dbReference type="Proteomes" id="UP001296104"/>
    </source>
</evidence>
<gene>
    <name evidence="3" type="ORF">LECACI_7A001197</name>
</gene>
<feature type="transmembrane region" description="Helical" evidence="2">
    <location>
        <begin position="35"/>
        <end position="56"/>
    </location>
</feature>
<evidence type="ECO:0000256" key="2">
    <source>
        <dbReference type="SAM" id="Phobius"/>
    </source>
</evidence>
<sequence length="283" mass="31048">MAPVIWGLDLAEIKWSKFGNKNMWSSEYHLRRTKFIVYQCALIFCVVSESLGTAALSDYIDAQDFVKSEAIRRQFGNIYVFNNDYVGVASYNIFAGVFVAFIFGAAFFFDLFWPERYESKGVRIAWKVCGIMACIFYTADAFALTVITALRCQTFSGGVRPNSNGPSILSEFQKDGGTPICYRDNGRAIAAVVFCWPGLLSVIGSCILLFYSLKHIEKGLGAKSTHARKRDAEATGIESDGEKEKEQEAAPAQQDLQPPPQAHVHATQPADAARPAGAAPVAA</sequence>
<dbReference type="Proteomes" id="UP001296104">
    <property type="component" value="Unassembled WGS sequence"/>
</dbReference>
<accession>A0AAI8YSJ0</accession>
<feature type="transmembrane region" description="Helical" evidence="2">
    <location>
        <begin position="124"/>
        <end position="150"/>
    </location>
</feature>
<dbReference type="EMBL" id="CAVMBE010000004">
    <property type="protein sequence ID" value="CAK3822187.1"/>
    <property type="molecule type" value="Genomic_DNA"/>
</dbReference>
<feature type="transmembrane region" description="Helical" evidence="2">
    <location>
        <begin position="91"/>
        <end position="112"/>
    </location>
</feature>
<keyword evidence="2" id="KW-0472">Membrane</keyword>
<protein>
    <submittedName>
        <fullName evidence="3">Gpi ethanolamine phosphate transferase 2</fullName>
    </submittedName>
</protein>
<reference evidence="3" key="1">
    <citation type="submission" date="2023-11" db="EMBL/GenBank/DDBJ databases">
        <authorList>
            <person name="Alioto T."/>
            <person name="Alioto T."/>
            <person name="Gomez Garrido J."/>
        </authorList>
    </citation>
    <scope>NUCLEOTIDE SEQUENCE</scope>
</reference>
<comment type="caution">
    <text evidence="3">The sequence shown here is derived from an EMBL/GenBank/DDBJ whole genome shotgun (WGS) entry which is preliminary data.</text>
</comment>
<keyword evidence="2" id="KW-0812">Transmembrane</keyword>
<proteinExistence type="predicted"/>